<dbReference type="Gene3D" id="3.40.50.1820">
    <property type="entry name" value="alpha/beta hydrolase"/>
    <property type="match status" value="1"/>
</dbReference>
<dbReference type="InterPro" id="IPR029058">
    <property type="entry name" value="AB_hydrolase_fold"/>
</dbReference>
<evidence type="ECO:0000256" key="2">
    <source>
        <dbReference type="PIRNR" id="PIRNR000862"/>
    </source>
</evidence>
<protein>
    <recommendedName>
        <fullName evidence="2">Lipase</fullName>
    </recommendedName>
</protein>
<dbReference type="InterPro" id="IPR006693">
    <property type="entry name" value="AB_hydrolase_lipase"/>
</dbReference>
<dbReference type="RefSeq" id="XP_015189673.1">
    <property type="nucleotide sequence ID" value="XM_015334187.1"/>
</dbReference>
<name>A0ABM1JB35_POLDO</name>
<dbReference type="Proteomes" id="UP000694924">
    <property type="component" value="Unplaced"/>
</dbReference>
<dbReference type="GeneID" id="107073495"/>
<keyword evidence="2" id="KW-0443">Lipid metabolism</keyword>
<organism evidence="4 5">
    <name type="scientific">Polistes dominula</name>
    <name type="common">European paper wasp</name>
    <name type="synonym">Vespa dominula</name>
    <dbReference type="NCBI Taxonomy" id="743375"/>
    <lineage>
        <taxon>Eukaryota</taxon>
        <taxon>Metazoa</taxon>
        <taxon>Ecdysozoa</taxon>
        <taxon>Arthropoda</taxon>
        <taxon>Hexapoda</taxon>
        <taxon>Insecta</taxon>
        <taxon>Pterygota</taxon>
        <taxon>Neoptera</taxon>
        <taxon>Endopterygota</taxon>
        <taxon>Hymenoptera</taxon>
        <taxon>Apocrita</taxon>
        <taxon>Aculeata</taxon>
        <taxon>Vespoidea</taxon>
        <taxon>Vespidae</taxon>
        <taxon>Polistinae</taxon>
        <taxon>Polistini</taxon>
        <taxon>Polistes</taxon>
    </lineage>
</organism>
<evidence type="ECO:0000313" key="4">
    <source>
        <dbReference type="Proteomes" id="UP000694924"/>
    </source>
</evidence>
<comment type="similarity">
    <text evidence="1 2">Belongs to the AB hydrolase superfamily. Lipase family.</text>
</comment>
<dbReference type="Pfam" id="PF04083">
    <property type="entry name" value="Abhydro_lipase"/>
    <property type="match status" value="1"/>
</dbReference>
<evidence type="ECO:0000256" key="1">
    <source>
        <dbReference type="ARBA" id="ARBA00010701"/>
    </source>
</evidence>
<proteinExistence type="inferred from homology"/>
<accession>A0ABM1JB35</accession>
<evidence type="ECO:0000313" key="5">
    <source>
        <dbReference type="RefSeq" id="XP_015189673.1"/>
    </source>
</evidence>
<keyword evidence="2" id="KW-0442">Lipid degradation</keyword>
<keyword evidence="4" id="KW-1185">Reference proteome</keyword>
<dbReference type="PIRSF" id="PIRSF000862">
    <property type="entry name" value="Steryl_ester_lip"/>
    <property type="match status" value="1"/>
</dbReference>
<evidence type="ECO:0000259" key="3">
    <source>
        <dbReference type="Pfam" id="PF04083"/>
    </source>
</evidence>
<dbReference type="InterPro" id="IPR025483">
    <property type="entry name" value="Lipase_euk"/>
</dbReference>
<dbReference type="PANTHER" id="PTHR11005">
    <property type="entry name" value="LYSOSOMAL ACID LIPASE-RELATED"/>
    <property type="match status" value="1"/>
</dbReference>
<keyword evidence="2" id="KW-0378">Hydrolase</keyword>
<gene>
    <name evidence="5" type="primary">LOC107073495</name>
</gene>
<reference evidence="5" key="1">
    <citation type="submission" date="2025-08" db="UniProtKB">
        <authorList>
            <consortium name="RefSeq"/>
        </authorList>
    </citation>
    <scope>IDENTIFICATION</scope>
    <source>
        <tissue evidence="5">Whole body</tissue>
    </source>
</reference>
<sequence length="413" mass="47734">MGARARRPLQSKLIEHHGYIPETHNIWTEDHYCLTVHRIIGPKTYNITSSIEQPAKTVIDCIEKSILLNFDTSTFTRKPENNSLFRPPVLLVHGIFCSSVDWLLLGPQKALAYTLCQAGYDVWLANVRGNEYSKKHQIYTTKDKEFWDFSFHEIGYYDLPAIIDYVLEQTAYSELSYIGYSQGTTSFYVMGSERPEYNAKVKVMVSLAPVAFLYNQQSNFITFLMKYLHLSTLAEWSSFYFKINQVFPYSEFRACAINVIIRNVPSELTKRACKICFHLIAGFGSNQLENDMFPRIFGHFPAGCSFKQIFHYGQSILKGSFSKFDYGLRKNLKKYGCAQLNEYNLKNVTVPVAIFYAENDSLTNDVQKLIDDLPNVIETKKIEYSKFNHVDFIWGKDSKKLVFENVLAVLNRY</sequence>
<feature type="domain" description="Partial AB-hydrolase lipase" evidence="3">
    <location>
        <begin position="11"/>
        <end position="104"/>
    </location>
</feature>
<dbReference type="SUPFAM" id="SSF53474">
    <property type="entry name" value="alpha/beta-Hydrolases"/>
    <property type="match status" value="1"/>
</dbReference>